<keyword evidence="6 8" id="KW-0472">Membrane</keyword>
<proteinExistence type="inferred from homology"/>
<evidence type="ECO:0000256" key="6">
    <source>
        <dbReference type="ARBA" id="ARBA00023136"/>
    </source>
</evidence>
<gene>
    <name evidence="9" type="ORF">TrCOL_g12534</name>
</gene>
<evidence type="ECO:0000256" key="4">
    <source>
        <dbReference type="ARBA" id="ARBA00022927"/>
    </source>
</evidence>
<dbReference type="AlphaFoldDB" id="A0A9W7G0G0"/>
<evidence type="ECO:0000256" key="3">
    <source>
        <dbReference type="ARBA" id="ARBA00022692"/>
    </source>
</evidence>
<evidence type="ECO:0000256" key="1">
    <source>
        <dbReference type="ARBA" id="ARBA00004141"/>
    </source>
</evidence>
<sequence>MGKLASIRRSVGLETEEEQNDSICPKMTYSQRLYGFVCCFVVGWCLTILSFSRFISLVQGNPIPFVVMYTLGNFLAILSSMFLAGPKRQWKKMTSDSRLGISICYVISMVGTIVVAFVPMDIGVSLPLLLVLIIVQFCCMIWYSLSYIPYGRATAKTCMKNMCGGGGGV</sequence>
<dbReference type="Proteomes" id="UP001165065">
    <property type="component" value="Unassembled WGS sequence"/>
</dbReference>
<organism evidence="9 10">
    <name type="scientific">Triparma columacea</name>
    <dbReference type="NCBI Taxonomy" id="722753"/>
    <lineage>
        <taxon>Eukaryota</taxon>
        <taxon>Sar</taxon>
        <taxon>Stramenopiles</taxon>
        <taxon>Ochrophyta</taxon>
        <taxon>Bolidophyceae</taxon>
        <taxon>Parmales</taxon>
        <taxon>Triparmaceae</taxon>
        <taxon>Triparma</taxon>
    </lineage>
</organism>
<dbReference type="InterPro" id="IPR011691">
    <property type="entry name" value="Vesicle_transpt_SFT2"/>
</dbReference>
<feature type="transmembrane region" description="Helical" evidence="8">
    <location>
        <begin position="124"/>
        <end position="145"/>
    </location>
</feature>
<feature type="transmembrane region" description="Helical" evidence="8">
    <location>
        <begin position="97"/>
        <end position="118"/>
    </location>
</feature>
<evidence type="ECO:0000313" key="9">
    <source>
        <dbReference type="EMBL" id="GMI30828.1"/>
    </source>
</evidence>
<feature type="transmembrane region" description="Helical" evidence="8">
    <location>
        <begin position="63"/>
        <end position="85"/>
    </location>
</feature>
<dbReference type="GO" id="GO:0005737">
    <property type="term" value="C:cytoplasm"/>
    <property type="evidence" value="ECO:0007669"/>
    <property type="project" value="UniProtKB-ARBA"/>
</dbReference>
<dbReference type="Pfam" id="PF04178">
    <property type="entry name" value="Got1"/>
    <property type="match status" value="1"/>
</dbReference>
<evidence type="ECO:0000313" key="10">
    <source>
        <dbReference type="Proteomes" id="UP001165065"/>
    </source>
</evidence>
<keyword evidence="4 8" id="KW-0653">Protein transport</keyword>
<keyword evidence="10" id="KW-1185">Reference proteome</keyword>
<dbReference type="PANTHER" id="PTHR23137:SF6">
    <property type="entry name" value="VESICLE TRANSPORT PROTEIN"/>
    <property type="match status" value="1"/>
</dbReference>
<dbReference type="OrthoDB" id="73614at2759"/>
<dbReference type="GO" id="GO:0016192">
    <property type="term" value="P:vesicle-mediated transport"/>
    <property type="evidence" value="ECO:0007669"/>
    <property type="project" value="InterPro"/>
</dbReference>
<feature type="transmembrane region" description="Helical" evidence="8">
    <location>
        <begin position="33"/>
        <end position="51"/>
    </location>
</feature>
<keyword evidence="5 8" id="KW-1133">Transmembrane helix</keyword>
<reference evidence="10" key="1">
    <citation type="journal article" date="2023" name="Commun. Biol.">
        <title>Genome analysis of Parmales, the sister group of diatoms, reveals the evolutionary specialization of diatoms from phago-mixotrophs to photoautotrophs.</title>
        <authorList>
            <person name="Ban H."/>
            <person name="Sato S."/>
            <person name="Yoshikawa S."/>
            <person name="Yamada K."/>
            <person name="Nakamura Y."/>
            <person name="Ichinomiya M."/>
            <person name="Sato N."/>
            <person name="Blanc-Mathieu R."/>
            <person name="Endo H."/>
            <person name="Kuwata A."/>
            <person name="Ogata H."/>
        </authorList>
    </citation>
    <scope>NUCLEOTIDE SEQUENCE [LARGE SCALE GENOMIC DNA]</scope>
</reference>
<comment type="similarity">
    <text evidence="7 8">Belongs to the SFT2 family.</text>
</comment>
<evidence type="ECO:0000256" key="5">
    <source>
        <dbReference type="ARBA" id="ARBA00022989"/>
    </source>
</evidence>
<dbReference type="GO" id="GO:0015031">
    <property type="term" value="P:protein transport"/>
    <property type="evidence" value="ECO:0007669"/>
    <property type="project" value="UniProtKB-KW"/>
</dbReference>
<comment type="function">
    <text evidence="8">May be involved in fusion of retrograde transport vesicles derived from an endocytic compartment with the Golgi complex.</text>
</comment>
<accession>A0A9W7G0G0</accession>
<evidence type="ECO:0000256" key="8">
    <source>
        <dbReference type="RuleBase" id="RU363111"/>
    </source>
</evidence>
<dbReference type="GO" id="GO:0012505">
    <property type="term" value="C:endomembrane system"/>
    <property type="evidence" value="ECO:0007669"/>
    <property type="project" value="UniProtKB-ARBA"/>
</dbReference>
<evidence type="ECO:0000256" key="2">
    <source>
        <dbReference type="ARBA" id="ARBA00022448"/>
    </source>
</evidence>
<dbReference type="EMBL" id="BRYA01000724">
    <property type="protein sequence ID" value="GMI30828.1"/>
    <property type="molecule type" value="Genomic_DNA"/>
</dbReference>
<name>A0A9W7G0G0_9STRA</name>
<comment type="caution">
    <text evidence="9">The sequence shown here is derived from an EMBL/GenBank/DDBJ whole genome shotgun (WGS) entry which is preliminary data.</text>
</comment>
<protein>
    <recommendedName>
        <fullName evidence="8">Vesicle transport protein</fullName>
    </recommendedName>
</protein>
<keyword evidence="2 8" id="KW-0813">Transport</keyword>
<dbReference type="InterPro" id="IPR007305">
    <property type="entry name" value="Vesicle_transpt_Got1/SFT2"/>
</dbReference>
<dbReference type="GO" id="GO:0016020">
    <property type="term" value="C:membrane"/>
    <property type="evidence" value="ECO:0007669"/>
    <property type="project" value="UniProtKB-SubCell"/>
</dbReference>
<comment type="subcellular location">
    <subcellularLocation>
        <location evidence="1 8">Membrane</location>
        <topology evidence="1 8">Multi-pass membrane protein</topology>
    </subcellularLocation>
</comment>
<dbReference type="PANTHER" id="PTHR23137">
    <property type="entry name" value="VESICLE TRANSPORT PROTEIN-RELATED"/>
    <property type="match status" value="1"/>
</dbReference>
<evidence type="ECO:0000256" key="7">
    <source>
        <dbReference type="ARBA" id="ARBA00025800"/>
    </source>
</evidence>
<keyword evidence="3 8" id="KW-0812">Transmembrane</keyword>